<comment type="caution">
    <text evidence="2">The sequence shown here is derived from an EMBL/GenBank/DDBJ whole genome shotgun (WGS) entry which is preliminary data.</text>
</comment>
<evidence type="ECO:0000256" key="1">
    <source>
        <dbReference type="SAM" id="SignalP"/>
    </source>
</evidence>
<gene>
    <name evidence="2" type="ORF">SGA01_40080</name>
</gene>
<proteinExistence type="predicted"/>
<keyword evidence="3" id="KW-1185">Reference proteome</keyword>
<name>A0A4Y3RNS0_9ACTN</name>
<organism evidence="2 3">
    <name type="scientific">Streptomyces gardneri</name>
    <dbReference type="NCBI Taxonomy" id="66892"/>
    <lineage>
        <taxon>Bacteria</taxon>
        <taxon>Bacillati</taxon>
        <taxon>Actinomycetota</taxon>
        <taxon>Actinomycetes</taxon>
        <taxon>Kitasatosporales</taxon>
        <taxon>Streptomycetaceae</taxon>
        <taxon>Streptomyces</taxon>
    </lineage>
</organism>
<dbReference type="OrthoDB" id="3447380at2"/>
<dbReference type="AlphaFoldDB" id="A0A4Y3RNS0"/>
<evidence type="ECO:0000313" key="3">
    <source>
        <dbReference type="Proteomes" id="UP000315226"/>
    </source>
</evidence>
<dbReference type="Proteomes" id="UP000315226">
    <property type="component" value="Unassembled WGS sequence"/>
</dbReference>
<reference evidence="2 3" key="1">
    <citation type="submission" date="2019-06" db="EMBL/GenBank/DDBJ databases">
        <title>Whole genome shotgun sequence of Streptomyces gardneri NBRC 12865.</title>
        <authorList>
            <person name="Hosoyama A."/>
            <person name="Uohara A."/>
            <person name="Ohji S."/>
            <person name="Ichikawa N."/>
        </authorList>
    </citation>
    <scope>NUCLEOTIDE SEQUENCE [LARGE SCALE GENOMIC DNA]</scope>
    <source>
        <strain evidence="2 3">NBRC 12865</strain>
    </source>
</reference>
<evidence type="ECO:0000313" key="2">
    <source>
        <dbReference type="EMBL" id="GEB58403.1"/>
    </source>
</evidence>
<dbReference type="RefSeq" id="WP_141297767.1">
    <property type="nucleotide sequence ID" value="NZ_BJMN01000025.1"/>
</dbReference>
<dbReference type="EMBL" id="BJMN01000025">
    <property type="protein sequence ID" value="GEB58403.1"/>
    <property type="molecule type" value="Genomic_DNA"/>
</dbReference>
<accession>A0A4Y3RNS0</accession>
<feature type="signal peptide" evidence="1">
    <location>
        <begin position="1"/>
        <end position="38"/>
    </location>
</feature>
<feature type="chain" id="PRO_5021504974" evidence="1">
    <location>
        <begin position="39"/>
        <end position="570"/>
    </location>
</feature>
<protein>
    <submittedName>
        <fullName evidence="2">Uncharacterized protein</fullName>
    </submittedName>
</protein>
<sequence>MRADLRLRLRLPRSLTASLATAALTATTLAVTAAPATAADPLVGIGRAVTDDTQRGLFQVTAWTDAPQARITRVSARIRQGDTVLVDIPTLPVVPDPWDPTVADLFRLPDTAKLKLVEDGGRIPALGTYAIDVTATDSLGNKQTRTDAGQLDFRLRPELTFAAGKPTYANRNVRPSGTLVGVQPGSGDRVPLAGESVSVTRLTPVRSAERLTVTDAAGRFASEPYPMPSADIDAGSTFQALFTGDSATVHGTAEQHHQVFEWAPRKVAVTATADKKRALNGETVTISGRMTDPAAANAPVANHPVRVRIVGPYGADKPATVLTRADGRFTARLVAAAGMYTGGWSVDSPDRYLSFQKIEGPLAIPLESRTDLTSIGFSADGRVTVSGTFRARYVAEPNFPTSQFVRLEQLVDGGWKAIAWASVNSAYYNDFTLSAASRGGYFRVRHLTTDAFAESSTGSFRLTRLDTRIVSLNAGPEPVAKGGYVTVTGGLQHYTDGNWRAYANAPVVLQFQPRGSTTWKQLATGRSNASGNVSLKAKATGDGTWRIRHYGDGKHFNTPASAGGDYVDVR</sequence>
<keyword evidence="1" id="KW-0732">Signal</keyword>